<evidence type="ECO:0000313" key="2">
    <source>
        <dbReference type="EMBL" id="EKB60068.1"/>
    </source>
</evidence>
<keyword evidence="3" id="KW-1185">Reference proteome</keyword>
<name>K1MCG7_9FLAO</name>
<reference evidence="2 3" key="1">
    <citation type="submission" date="2012-07" db="EMBL/GenBank/DDBJ databases">
        <title>The Genome Sequence of Bergeyella zoohelcum ATCC 43767.</title>
        <authorList>
            <consortium name="The Broad Institute Genome Sequencing Platform"/>
            <person name="Earl A."/>
            <person name="Ward D."/>
            <person name="Feldgarden M."/>
            <person name="Gevers D."/>
            <person name="Huys G."/>
            <person name="Walker B."/>
            <person name="Young S.K."/>
            <person name="Zeng Q."/>
            <person name="Gargeya S."/>
            <person name="Fitzgerald M."/>
            <person name="Haas B."/>
            <person name="Abouelleil A."/>
            <person name="Alvarado L."/>
            <person name="Arachchi H.M."/>
            <person name="Berlin A.M."/>
            <person name="Chapman S.B."/>
            <person name="Goldberg J."/>
            <person name="Griggs A."/>
            <person name="Gujja S."/>
            <person name="Hansen M."/>
            <person name="Howarth C."/>
            <person name="Imamovic A."/>
            <person name="Larimer J."/>
            <person name="McCowen C."/>
            <person name="Montmayeur A."/>
            <person name="Murphy C."/>
            <person name="Neiman D."/>
            <person name="Pearson M."/>
            <person name="Priest M."/>
            <person name="Roberts A."/>
            <person name="Saif S."/>
            <person name="Shea T."/>
            <person name="Sisk P."/>
            <person name="Sykes S."/>
            <person name="Wortman J."/>
            <person name="Nusbaum C."/>
            <person name="Birren B."/>
        </authorList>
    </citation>
    <scope>NUCLEOTIDE SEQUENCE [LARGE SCALE GENOMIC DNA]</scope>
    <source>
        <strain evidence="2 3">ATCC 43767</strain>
    </source>
</reference>
<keyword evidence="1" id="KW-0812">Transmembrane</keyword>
<organism evidence="2 3">
    <name type="scientific">Bergeyella zoohelcum ATCC 43767</name>
    <dbReference type="NCBI Taxonomy" id="883096"/>
    <lineage>
        <taxon>Bacteria</taxon>
        <taxon>Pseudomonadati</taxon>
        <taxon>Bacteroidota</taxon>
        <taxon>Flavobacteriia</taxon>
        <taxon>Flavobacteriales</taxon>
        <taxon>Weeksellaceae</taxon>
        <taxon>Bergeyella</taxon>
    </lineage>
</organism>
<dbReference type="HOGENOM" id="CLU_2582620_0_0_10"/>
<accession>K1MCG7</accession>
<feature type="transmembrane region" description="Helical" evidence="1">
    <location>
        <begin position="6"/>
        <end position="33"/>
    </location>
</feature>
<dbReference type="EMBL" id="AGYA01000002">
    <property type="protein sequence ID" value="EKB60068.1"/>
    <property type="molecule type" value="Genomic_DNA"/>
</dbReference>
<gene>
    <name evidence="2" type="ORF">HMPREF9699_00056</name>
</gene>
<dbReference type="AlphaFoldDB" id="K1MCG7"/>
<dbReference type="Proteomes" id="UP000006085">
    <property type="component" value="Unassembled WGS sequence"/>
</dbReference>
<dbReference type="RefSeq" id="WP_002661397.1">
    <property type="nucleotide sequence ID" value="NZ_JH932293.1"/>
</dbReference>
<sequence length="80" mass="8676">MIYLQVVVVVVVVVVVDEPSVIVVVVVVVVVVVQPPLSAIDENLVETTTPLDDTEANESVLTNIAESKITLFYNKIKLKS</sequence>
<evidence type="ECO:0000313" key="3">
    <source>
        <dbReference type="Proteomes" id="UP000006085"/>
    </source>
</evidence>
<evidence type="ECO:0000256" key="1">
    <source>
        <dbReference type="SAM" id="Phobius"/>
    </source>
</evidence>
<proteinExistence type="predicted"/>
<protein>
    <submittedName>
        <fullName evidence="2">Uncharacterized protein</fullName>
    </submittedName>
</protein>
<keyword evidence="1" id="KW-1133">Transmembrane helix</keyword>
<comment type="caution">
    <text evidence="2">The sequence shown here is derived from an EMBL/GenBank/DDBJ whole genome shotgun (WGS) entry which is preliminary data.</text>
</comment>
<keyword evidence="1" id="KW-0472">Membrane</keyword>